<evidence type="ECO:0000256" key="8">
    <source>
        <dbReference type="SAM" id="MobiDB-lite"/>
    </source>
</evidence>
<dbReference type="InterPro" id="IPR036322">
    <property type="entry name" value="WD40_repeat_dom_sf"/>
</dbReference>
<dbReference type="Gene3D" id="2.130.10.10">
    <property type="entry name" value="YVTN repeat-like/Quinoprotein amine dehydrogenase"/>
    <property type="match status" value="3"/>
</dbReference>
<evidence type="ECO:0000256" key="5">
    <source>
        <dbReference type="ARBA" id="ARBA00038749"/>
    </source>
</evidence>
<feature type="compositionally biased region" description="Basic and acidic residues" evidence="8">
    <location>
        <begin position="403"/>
        <end position="419"/>
    </location>
</feature>
<dbReference type="AlphaFoldDB" id="A0A232M5T3"/>
<accession>A0A232M5T3</accession>
<name>A0A232M5T3_9EURO</name>
<evidence type="ECO:0000256" key="1">
    <source>
        <dbReference type="ARBA" id="ARBA00022574"/>
    </source>
</evidence>
<evidence type="ECO:0000256" key="3">
    <source>
        <dbReference type="ARBA" id="ARBA00037338"/>
    </source>
</evidence>
<protein>
    <recommendedName>
        <fullName evidence="6">ASTRA-associated protein 1</fullName>
    </recommendedName>
</protein>
<dbReference type="Pfam" id="PF00400">
    <property type="entry name" value="WD40"/>
    <property type="match status" value="4"/>
</dbReference>
<dbReference type="PROSITE" id="PS50082">
    <property type="entry name" value="WD_REPEATS_2"/>
    <property type="match status" value="2"/>
</dbReference>
<comment type="subunit">
    <text evidence="5">Component of the ASTRA chromatin remodeling machinery complex.</text>
</comment>
<feature type="repeat" description="WD" evidence="7">
    <location>
        <begin position="26"/>
        <end position="67"/>
    </location>
</feature>
<keyword evidence="1 7" id="KW-0853">WD repeat</keyword>
<dbReference type="SUPFAM" id="SSF50978">
    <property type="entry name" value="WD40 repeat-like"/>
    <property type="match status" value="1"/>
</dbReference>
<dbReference type="EMBL" id="NPHW01002315">
    <property type="protein sequence ID" value="OXV11749.1"/>
    <property type="molecule type" value="Genomic_DNA"/>
</dbReference>
<dbReference type="InterPro" id="IPR015943">
    <property type="entry name" value="WD40/YVTN_repeat-like_dom_sf"/>
</dbReference>
<evidence type="ECO:0000256" key="2">
    <source>
        <dbReference type="ARBA" id="ARBA00022737"/>
    </source>
</evidence>
<feature type="repeat" description="WD" evidence="7">
    <location>
        <begin position="450"/>
        <end position="465"/>
    </location>
</feature>
<keyword evidence="10" id="KW-1185">Reference proteome</keyword>
<comment type="similarity">
    <text evidence="4">Belongs to the WD repeat ASA1 family.</text>
</comment>
<comment type="function">
    <text evidence="3">Component of the ASTRA complex involved in chromatin remodeling.</text>
</comment>
<evidence type="ECO:0000256" key="6">
    <source>
        <dbReference type="ARBA" id="ARBA00040563"/>
    </source>
</evidence>
<gene>
    <name evidence="9" type="ORF">Egran_00491</name>
</gene>
<dbReference type="PROSITE" id="PS00678">
    <property type="entry name" value="WD_REPEATS_1"/>
    <property type="match status" value="2"/>
</dbReference>
<keyword evidence="2" id="KW-0677">Repeat</keyword>
<dbReference type="InterPro" id="IPR019775">
    <property type="entry name" value="WD40_repeat_CS"/>
</dbReference>
<comment type="caution">
    <text evidence="9">The sequence shown here is derived from an EMBL/GenBank/DDBJ whole genome shotgun (WGS) entry which is preliminary data.</text>
</comment>
<sequence>MDAEYAPQQLQLQATHLPVATPTYILRGHSSSVQALHFFGRNSRLASGDADGWIVVWDVVTKRPIAVWKAHEAAVLEVKGFCFGDSSSVDEMDIYTHGRDHKLRAWKIRANDEGLLDKVLPVERGGKGPHAETALQPWLIHSLSVNALNFCAFSLCFIEGLCPEKQEVGSVDPHKLDNSGRQHKSSQVPMLIAAPNALNTGGVDILHLPSERRVSTIAADSSTETGMVMTVNIFLSSSCVLYAVSGFEDGHVMVHVRRGMLTLLDAEHRDTSVWKWDKIYSARPHTQPVLSLDVSPENDYFLTSSVDALLIKHPIPDILLGDRPSEMEGNTPLRVLNTKHAGQQDLRIRSDGKIFATAGWDSRIRVYSCKTMKELAVLKWHKEGCYAVAFAGIDIETMSISRPVRDRSASSEDNKREDTPEGDSAQVEKMNSLKDIQQQRSQKAQLTHWLAAGSKDGKITLWDIY</sequence>
<evidence type="ECO:0000256" key="7">
    <source>
        <dbReference type="PROSITE-ProRule" id="PRU00221"/>
    </source>
</evidence>
<dbReference type="PANTHER" id="PTHR19854:SF1">
    <property type="entry name" value="GUANINE NUCLEOTIDE-BINDING PROTEIN SUBUNIT BETA-LIKE PROTEIN 1"/>
    <property type="match status" value="1"/>
</dbReference>
<proteinExistence type="inferred from homology"/>
<reference evidence="9 10" key="1">
    <citation type="journal article" date="2015" name="Environ. Microbiol.">
        <title>Metagenome sequence of Elaphomyces granulatus from sporocarp tissue reveals Ascomycota ectomycorrhizal fingerprints of genome expansion and a Proteobacteria-rich microbiome.</title>
        <authorList>
            <person name="Quandt C.A."/>
            <person name="Kohler A."/>
            <person name="Hesse C.N."/>
            <person name="Sharpton T.J."/>
            <person name="Martin F."/>
            <person name="Spatafora J.W."/>
        </authorList>
    </citation>
    <scope>NUCLEOTIDE SEQUENCE [LARGE SCALE GENOMIC DNA]</scope>
    <source>
        <strain evidence="9 10">OSC145934</strain>
    </source>
</reference>
<evidence type="ECO:0000313" key="9">
    <source>
        <dbReference type="EMBL" id="OXV11749.1"/>
    </source>
</evidence>
<dbReference type="SMART" id="SM00320">
    <property type="entry name" value="WD40"/>
    <property type="match status" value="5"/>
</dbReference>
<dbReference type="InterPro" id="IPR001680">
    <property type="entry name" value="WD40_rpt"/>
</dbReference>
<evidence type="ECO:0000313" key="10">
    <source>
        <dbReference type="Proteomes" id="UP000243515"/>
    </source>
</evidence>
<organism evidence="9 10">
    <name type="scientific">Elaphomyces granulatus</name>
    <dbReference type="NCBI Taxonomy" id="519963"/>
    <lineage>
        <taxon>Eukaryota</taxon>
        <taxon>Fungi</taxon>
        <taxon>Dikarya</taxon>
        <taxon>Ascomycota</taxon>
        <taxon>Pezizomycotina</taxon>
        <taxon>Eurotiomycetes</taxon>
        <taxon>Eurotiomycetidae</taxon>
        <taxon>Eurotiales</taxon>
        <taxon>Elaphomycetaceae</taxon>
        <taxon>Elaphomyces</taxon>
    </lineage>
</organism>
<feature type="region of interest" description="Disordered" evidence="8">
    <location>
        <begin position="403"/>
        <end position="427"/>
    </location>
</feature>
<dbReference type="PANTHER" id="PTHR19854">
    <property type="entry name" value="TRANSDUCIN BETA-LIKE 3"/>
    <property type="match status" value="1"/>
</dbReference>
<evidence type="ECO:0000256" key="4">
    <source>
        <dbReference type="ARBA" id="ARBA00037931"/>
    </source>
</evidence>
<dbReference type="PROSITE" id="PS50294">
    <property type="entry name" value="WD_REPEATS_REGION"/>
    <property type="match status" value="1"/>
</dbReference>
<dbReference type="Proteomes" id="UP000243515">
    <property type="component" value="Unassembled WGS sequence"/>
</dbReference>
<dbReference type="OrthoDB" id="7668193at2759"/>